<dbReference type="EMBL" id="CABWIE010000002">
    <property type="protein sequence ID" value="VWL87169.1"/>
    <property type="molecule type" value="Genomic_DNA"/>
</dbReference>
<dbReference type="RefSeq" id="WP_152075835.1">
    <property type="nucleotide sequence ID" value="NZ_CAAKNU010000023.1"/>
</dbReference>
<feature type="region of interest" description="Disordered" evidence="1">
    <location>
        <begin position="159"/>
        <end position="184"/>
    </location>
</feature>
<proteinExistence type="predicted"/>
<dbReference type="AlphaFoldDB" id="A0A5K1IJL2"/>
<dbReference type="Proteomes" id="UP000361836">
    <property type="component" value="Unassembled WGS sequence"/>
</dbReference>
<feature type="compositionally biased region" description="Basic and acidic residues" evidence="1">
    <location>
        <begin position="33"/>
        <end position="51"/>
    </location>
</feature>
<feature type="transmembrane region" description="Helical" evidence="2">
    <location>
        <begin position="119"/>
        <end position="145"/>
    </location>
</feature>
<sequence length="356" mass="38419">MARNRFFPRSSDGSGDIDPFNAGDPIMPLDDVVPTRDERVGSASRAERPEEAEAQNPQAVPATATKVRTEAKTAFKAKSKKRATDGRHVSHRAEPEPESVSDDDSGTEKTTGHRWGINGYGIVVGAIFLVTLLLGIVAVCGSAALTSIIGANVPLIEATGESDDDTEENDAAKAQDDAEAEDRAVSDAATARLDNLFDDPATGDLIKRGLDRQLKTNFGYTADELGIDATAYEKWFLGTIDYRLNRAQAYGDGTGFAAFDVTSPDIYRIFNDFYTKTSDYVLSNRLYGTYGPDGVAVALTDEQKAQMSAYFNEALSKAAIRDDGYLSAYLSKGDDGTWIVDDTSLRETLTYLVGVA</sequence>
<evidence type="ECO:0000256" key="1">
    <source>
        <dbReference type="SAM" id="MobiDB-lite"/>
    </source>
</evidence>
<reference evidence="3 4" key="1">
    <citation type="submission" date="2019-10" db="EMBL/GenBank/DDBJ databases">
        <authorList>
            <person name="Wolf R A."/>
        </authorList>
    </citation>
    <scope>NUCLEOTIDE SEQUENCE [LARGE SCALE GENOMIC DNA]</scope>
    <source>
        <strain evidence="3">Collinsella_aerofaciens_MC2</strain>
    </source>
</reference>
<name>A0A5K1IJL2_9ACTN</name>
<accession>A0A5K1IJL2</accession>
<feature type="compositionally biased region" description="Acidic residues" evidence="1">
    <location>
        <begin position="96"/>
        <end position="105"/>
    </location>
</feature>
<evidence type="ECO:0000313" key="4">
    <source>
        <dbReference type="Proteomes" id="UP000361836"/>
    </source>
</evidence>
<keyword evidence="2" id="KW-0472">Membrane</keyword>
<evidence type="ECO:0000313" key="3">
    <source>
        <dbReference type="EMBL" id="VWL87169.1"/>
    </source>
</evidence>
<organism evidence="3 4">
    <name type="scientific">Collinsella aerofaciens</name>
    <dbReference type="NCBI Taxonomy" id="74426"/>
    <lineage>
        <taxon>Bacteria</taxon>
        <taxon>Bacillati</taxon>
        <taxon>Actinomycetota</taxon>
        <taxon>Coriobacteriia</taxon>
        <taxon>Coriobacteriales</taxon>
        <taxon>Coriobacteriaceae</taxon>
        <taxon>Collinsella</taxon>
    </lineage>
</organism>
<evidence type="ECO:0000256" key="2">
    <source>
        <dbReference type="SAM" id="Phobius"/>
    </source>
</evidence>
<keyword evidence="2" id="KW-1133">Transmembrane helix</keyword>
<feature type="compositionally biased region" description="Basic and acidic residues" evidence="1">
    <location>
        <begin position="82"/>
        <end position="95"/>
    </location>
</feature>
<feature type="region of interest" description="Disordered" evidence="1">
    <location>
        <begin position="1"/>
        <end position="114"/>
    </location>
</feature>
<keyword evidence="2" id="KW-0812">Transmembrane</keyword>
<feature type="compositionally biased region" description="Acidic residues" evidence="1">
    <location>
        <begin position="160"/>
        <end position="169"/>
    </location>
</feature>
<keyword evidence="4" id="KW-1185">Reference proteome</keyword>
<protein>
    <submittedName>
        <fullName evidence="3">Uncharacterized protein</fullName>
    </submittedName>
</protein>
<feature type="compositionally biased region" description="Basic and acidic residues" evidence="1">
    <location>
        <begin position="170"/>
        <end position="184"/>
    </location>
</feature>
<gene>
    <name evidence="3" type="ORF">KCJAJFAP_01560</name>
</gene>